<reference evidence="2" key="1">
    <citation type="submission" date="2016-09" db="EMBL/GenBank/DDBJ databases">
        <title>Genome Sequence of Bathymodiolus thermophilus sulfur-oxidizing gill endosymbiont.</title>
        <authorList>
            <person name="Ponnudurai R."/>
            <person name="Kleiner M."/>
            <person name="Sayavedra L."/>
            <person name="Thuermer A."/>
            <person name="Felbeck H."/>
            <person name="Schlueter R."/>
            <person name="Schweder T."/>
            <person name="Markert S."/>
        </authorList>
    </citation>
    <scope>NUCLEOTIDE SEQUENCE [LARGE SCALE GENOMIC DNA]</scope>
    <source>
        <strain evidence="2">BAT/CrabSpa'14</strain>
    </source>
</reference>
<organism evidence="1 2">
    <name type="scientific">Bathymodiolus thermophilus thioautotrophic gill symbiont</name>
    <dbReference type="NCBI Taxonomy" id="2360"/>
    <lineage>
        <taxon>Bacteria</taxon>
        <taxon>Pseudomonadati</taxon>
        <taxon>Pseudomonadota</taxon>
        <taxon>Gammaproteobacteria</taxon>
        <taxon>sulfur-oxidizing symbionts</taxon>
    </lineage>
</organism>
<evidence type="ECO:0000313" key="2">
    <source>
        <dbReference type="Proteomes" id="UP000182798"/>
    </source>
</evidence>
<dbReference type="Gene3D" id="3.40.50.620">
    <property type="entry name" value="HUPs"/>
    <property type="match status" value="1"/>
</dbReference>
<dbReference type="PANTHER" id="PTHR43686:SF1">
    <property type="entry name" value="AMINOTRAN_5 DOMAIN-CONTAINING PROTEIN"/>
    <property type="match status" value="1"/>
</dbReference>
<gene>
    <name evidence="1" type="ORF">BGC33_07575</name>
</gene>
<comment type="caution">
    <text evidence="1">The sequence shown here is derived from an EMBL/GenBank/DDBJ whole genome shotgun (WGS) entry which is preliminary data.</text>
</comment>
<evidence type="ECO:0000313" key="1">
    <source>
        <dbReference type="EMBL" id="OJA03851.1"/>
    </source>
</evidence>
<dbReference type="SUPFAM" id="SSF52402">
    <property type="entry name" value="Adenine nucleotide alpha hydrolases-like"/>
    <property type="match status" value="1"/>
</dbReference>
<dbReference type="InterPro" id="IPR014729">
    <property type="entry name" value="Rossmann-like_a/b/a_fold"/>
</dbReference>
<protein>
    <submittedName>
        <fullName evidence="1">tRNA 2-thiocytidine(32) synthetase TtcA</fullName>
    </submittedName>
</protein>
<sequence>MRKLPKLLLKPVGKAIADFGMIRTGDKILLAVSGGKDSLSLFHILRHFQAHSPVKFELGVV</sequence>
<accession>A0A1J8P7K8</accession>
<name>A0A1J8P7K8_9GAMM</name>
<proteinExistence type="predicted"/>
<dbReference type="Proteomes" id="UP000182798">
    <property type="component" value="Unassembled WGS sequence"/>
</dbReference>
<dbReference type="AlphaFoldDB" id="A0A1J8P7K8"/>
<feature type="non-terminal residue" evidence="1">
    <location>
        <position position="61"/>
    </location>
</feature>
<dbReference type="EMBL" id="MIQH01000036">
    <property type="protein sequence ID" value="OJA03851.1"/>
    <property type="molecule type" value="Genomic_DNA"/>
</dbReference>
<dbReference type="PANTHER" id="PTHR43686">
    <property type="entry name" value="SULFURTRANSFERASE-RELATED"/>
    <property type="match status" value="1"/>
</dbReference>